<organism evidence="2 3">
    <name type="scientific">Nocardioides agri</name>
    <dbReference type="NCBI Taxonomy" id="2682843"/>
    <lineage>
        <taxon>Bacteria</taxon>
        <taxon>Bacillati</taxon>
        <taxon>Actinomycetota</taxon>
        <taxon>Actinomycetes</taxon>
        <taxon>Propionibacteriales</taxon>
        <taxon>Nocardioidaceae</taxon>
        <taxon>Nocardioides</taxon>
    </lineage>
</organism>
<comment type="caution">
    <text evidence="2">The sequence shown here is derived from an EMBL/GenBank/DDBJ whole genome shotgun (WGS) entry which is preliminary data.</text>
</comment>
<feature type="compositionally biased region" description="Basic residues" evidence="1">
    <location>
        <begin position="352"/>
        <end position="364"/>
    </location>
</feature>
<dbReference type="SUPFAM" id="SSF52540">
    <property type="entry name" value="P-loop containing nucleoside triphosphate hydrolases"/>
    <property type="match status" value="1"/>
</dbReference>
<dbReference type="Proteomes" id="UP000473525">
    <property type="component" value="Unassembled WGS sequence"/>
</dbReference>
<protein>
    <recommendedName>
        <fullName evidence="4">Sulfotransferase family protein</fullName>
    </recommendedName>
</protein>
<dbReference type="EMBL" id="WSEK01000004">
    <property type="protein sequence ID" value="MVQ51112.1"/>
    <property type="molecule type" value="Genomic_DNA"/>
</dbReference>
<dbReference type="InterPro" id="IPR027417">
    <property type="entry name" value="P-loop_NTPase"/>
</dbReference>
<evidence type="ECO:0008006" key="4">
    <source>
        <dbReference type="Google" id="ProtNLM"/>
    </source>
</evidence>
<dbReference type="AlphaFoldDB" id="A0A6L6XWC3"/>
<accession>A0A6L6XWC3</accession>
<feature type="region of interest" description="Disordered" evidence="1">
    <location>
        <begin position="341"/>
        <end position="364"/>
    </location>
</feature>
<name>A0A6L6XWC3_9ACTN</name>
<dbReference type="RefSeq" id="WP_157344330.1">
    <property type="nucleotide sequence ID" value="NZ_WSEK01000004.1"/>
</dbReference>
<sequence length="364" mass="41101">MAAVVYVHVGAPKTGTTYIQDRLASNKSRLAEHDVAYPVGLHGDMFRAALDLIDRPWDGQVDGFRGEWDALVRRTRRARSSAVISQEVLACATAQQVDRAVTDLAPAEVHVVFTARDIARQVPAAWQELLKHRRTVSYRRFLLGIRDPRSQGRIGREFWEVQGLPEVLERWGRSLTPDRVHVVTVPRPGARDGELWSRFCRAVNAEADWAPRDDARRNPSLGVAESAMLRKLNGRLRRAGVEGTDYRRVVREVMVHQVLATGAVHPRLTLPHDWFDWAEEIAESWRSWIRASGVEVIGDLDDLLPVPPDPDATWVDPDRVRPRDVADAALSALTAMVEEAARRSDPDERLRAKAAKATRRLRER</sequence>
<evidence type="ECO:0000313" key="2">
    <source>
        <dbReference type="EMBL" id="MVQ51112.1"/>
    </source>
</evidence>
<proteinExistence type="predicted"/>
<evidence type="ECO:0000256" key="1">
    <source>
        <dbReference type="SAM" id="MobiDB-lite"/>
    </source>
</evidence>
<keyword evidence="3" id="KW-1185">Reference proteome</keyword>
<gene>
    <name evidence="2" type="ORF">GON03_18175</name>
</gene>
<evidence type="ECO:0000313" key="3">
    <source>
        <dbReference type="Proteomes" id="UP000473525"/>
    </source>
</evidence>
<reference evidence="2 3" key="1">
    <citation type="submission" date="2019-12" db="EMBL/GenBank/DDBJ databases">
        <authorList>
            <person name="Huq M.A."/>
        </authorList>
    </citation>
    <scope>NUCLEOTIDE SEQUENCE [LARGE SCALE GENOMIC DNA]</scope>
    <source>
        <strain evidence="2 3">MAH-18</strain>
    </source>
</reference>
<feature type="compositionally biased region" description="Basic and acidic residues" evidence="1">
    <location>
        <begin position="341"/>
        <end position="351"/>
    </location>
</feature>